<dbReference type="EC" id="2.4.1.21" evidence="2"/>
<dbReference type="SUPFAM" id="SSF53756">
    <property type="entry name" value="UDP-Glycosyltransferase/glycogen phosphorylase"/>
    <property type="match status" value="1"/>
</dbReference>
<evidence type="ECO:0000313" key="7">
    <source>
        <dbReference type="Proteomes" id="UP000281261"/>
    </source>
</evidence>
<feature type="non-terminal residue" evidence="6">
    <location>
        <position position="881"/>
    </location>
</feature>
<feature type="non-terminal residue" evidence="6">
    <location>
        <position position="1"/>
    </location>
</feature>
<keyword evidence="3" id="KW-0328">Glycosyltransferase</keyword>
<protein>
    <recommendedName>
        <fullName evidence="2">starch synthase</fullName>
        <ecNumber evidence="2">2.4.1.21</ecNumber>
    </recommendedName>
</protein>
<dbReference type="EMBL" id="QMNG01000123">
    <property type="protein sequence ID" value="RLC35768.1"/>
    <property type="molecule type" value="Genomic_DNA"/>
</dbReference>
<keyword evidence="4" id="KW-0808">Transferase</keyword>
<organism evidence="6 7">
    <name type="scientific">candidate division Kazan bacterium</name>
    <dbReference type="NCBI Taxonomy" id="2202143"/>
    <lineage>
        <taxon>Bacteria</taxon>
        <taxon>Bacteria division Kazan-3B-28</taxon>
    </lineage>
</organism>
<dbReference type="AlphaFoldDB" id="A0A420ZAW4"/>
<proteinExistence type="predicted"/>
<dbReference type="Gene3D" id="3.40.50.2000">
    <property type="entry name" value="Glycogen Phosphorylase B"/>
    <property type="match status" value="1"/>
</dbReference>
<dbReference type="GO" id="GO:0009011">
    <property type="term" value="F:alpha-1,4-glucan glucosyltransferase (ADP-glucose donor) activity"/>
    <property type="evidence" value="ECO:0007669"/>
    <property type="project" value="UniProtKB-EC"/>
</dbReference>
<evidence type="ECO:0000256" key="2">
    <source>
        <dbReference type="ARBA" id="ARBA00012588"/>
    </source>
</evidence>
<dbReference type="Pfam" id="PF08323">
    <property type="entry name" value="Glyco_transf_5"/>
    <property type="match status" value="1"/>
</dbReference>
<evidence type="ECO:0000259" key="5">
    <source>
        <dbReference type="Pfam" id="PF08323"/>
    </source>
</evidence>
<evidence type="ECO:0000256" key="1">
    <source>
        <dbReference type="ARBA" id="ARBA00001478"/>
    </source>
</evidence>
<reference evidence="6 7" key="1">
    <citation type="submission" date="2018-06" db="EMBL/GenBank/DDBJ databases">
        <title>Extensive metabolic versatility and redundancy in microbially diverse, dynamic hydrothermal sediments.</title>
        <authorList>
            <person name="Dombrowski N."/>
            <person name="Teske A."/>
            <person name="Baker B.J."/>
        </authorList>
    </citation>
    <scope>NUCLEOTIDE SEQUENCE [LARGE SCALE GENOMIC DNA]</scope>
    <source>
        <strain evidence="6">B79_G16</strain>
    </source>
</reference>
<comment type="caution">
    <text evidence="6">The sequence shown here is derived from an EMBL/GenBank/DDBJ whole genome shotgun (WGS) entry which is preliminary data.</text>
</comment>
<evidence type="ECO:0000256" key="4">
    <source>
        <dbReference type="ARBA" id="ARBA00022679"/>
    </source>
</evidence>
<comment type="catalytic activity">
    <reaction evidence="1">
        <text>[(1-&gt;4)-alpha-D-glucosyl](n) + ADP-alpha-D-glucose = [(1-&gt;4)-alpha-D-glucosyl](n+1) + ADP + H(+)</text>
        <dbReference type="Rhea" id="RHEA:18189"/>
        <dbReference type="Rhea" id="RHEA-COMP:9584"/>
        <dbReference type="Rhea" id="RHEA-COMP:9587"/>
        <dbReference type="ChEBI" id="CHEBI:15378"/>
        <dbReference type="ChEBI" id="CHEBI:15444"/>
        <dbReference type="ChEBI" id="CHEBI:57498"/>
        <dbReference type="ChEBI" id="CHEBI:456216"/>
        <dbReference type="EC" id="2.4.1.21"/>
    </reaction>
</comment>
<accession>A0A420ZAW4</accession>
<evidence type="ECO:0000256" key="3">
    <source>
        <dbReference type="ARBA" id="ARBA00022676"/>
    </source>
</evidence>
<dbReference type="InterPro" id="IPR013534">
    <property type="entry name" value="Starch_synth_cat_dom"/>
</dbReference>
<name>A0A420ZAW4_UNCK3</name>
<gene>
    <name evidence="6" type="ORF">DRH29_05815</name>
</gene>
<dbReference type="Proteomes" id="UP000281261">
    <property type="component" value="Unassembled WGS sequence"/>
</dbReference>
<sequence length="881" mass="100239">YPAFLIQEYIHPEISFQANVYGKDNMEMEFVIGDLSGSLTDQFPGRRIEIKGGQTKVVRPEFNSKKIVFEDGERKCKQTTIEERKKAEEKMPELLKKLQPLLNEVYGLSVFSETPRDIEGLYKNGRIYLVQCRRLDVGSSSPALNSAYPERKTEETAQKESAASAVSLFNPRFLRQEEVNNWEELMREIKNKSQEAAVNLLEKEDFPFKYNNDESAIAPGRLRVLEGKDVYIPGLPFYLWGKTHGGVGAWTGEAITSLHIEEETRKNGVIFLADTVMMAKLADVNNLPDLKEVEGDYNEVWVGMRLSYDTFRASAYALSKPENQNDVKIEFLEELSLDIFGLRNLEIKNFNRIDLKIASLHLFHIISSYTLAKNMRAFYPRRICRDWVANIPDNYGPFLEIIDTSKGGLEASICESDSAKISDYECSWISFALLSMLRNIWKAPGSAIAGNWFDCPYFKEVFLNTLLGNKEMAQRVWESLDFKSSCEYGVNILDWKNALKYLDMALADINKKKDSVSLPTKETQKTARSFYQKRSVNGVKSQHLTKEQEKSSSPMALAHSLLLTLRLRSGQVAHSSLFKQPLAESYQLSANLRSSSPVDGKIASSSVVDNRKKSSSPLKVVQSILKELGWASGPYEWIKENASLVAQRTIVSSQMEIALVREILRKVRREARARGYSTEEIKNRIIPQLAQLTMTGGLGALMPDEIRGLANNGADVVGITPLYSKWIKGGEAVDEKYVKILLSVLDDTGIVYKIKDFEIKVYFYKLDKLERAKLYFLYSPSIFDGVYPDPAGGVKRTEQMVIFRKAQFKLLKILKQKRKTKDKFIFLTNELYTGLVPPGALRDEYTEDEDFKESLVYQINHSVVPAAFPDFEFSIFDKFKI</sequence>
<feature type="domain" description="Starch synthase catalytic" evidence="5">
    <location>
        <begin position="690"/>
        <end position="856"/>
    </location>
</feature>
<evidence type="ECO:0000313" key="6">
    <source>
        <dbReference type="EMBL" id="RLC35768.1"/>
    </source>
</evidence>